<dbReference type="InterPro" id="IPR052925">
    <property type="entry name" value="Phage_Integrase-like_Recomb"/>
</dbReference>
<reference evidence="4 5" key="1">
    <citation type="submission" date="2023-08" db="EMBL/GenBank/DDBJ databases">
        <title>The draft genome sequence of Paracraurococcus sp. LOR1-02.</title>
        <authorList>
            <person name="Kingkaew E."/>
            <person name="Tanasupawat S."/>
        </authorList>
    </citation>
    <scope>NUCLEOTIDE SEQUENCE [LARGE SCALE GENOMIC DNA]</scope>
    <source>
        <strain evidence="4 5">LOR1-02</strain>
    </source>
</reference>
<evidence type="ECO:0000313" key="5">
    <source>
        <dbReference type="Proteomes" id="UP001243009"/>
    </source>
</evidence>
<evidence type="ECO:0000259" key="3">
    <source>
        <dbReference type="PROSITE" id="PS51898"/>
    </source>
</evidence>
<dbReference type="InterPro" id="IPR013762">
    <property type="entry name" value="Integrase-like_cat_sf"/>
</dbReference>
<dbReference type="RefSeq" id="WP_305107226.1">
    <property type="nucleotide sequence ID" value="NZ_JAUTWS010000046.1"/>
</dbReference>
<evidence type="ECO:0000313" key="4">
    <source>
        <dbReference type="EMBL" id="MDO9712371.1"/>
    </source>
</evidence>
<gene>
    <name evidence="4" type="ORF">Q7A36_28775</name>
</gene>
<dbReference type="PANTHER" id="PTHR34605:SF4">
    <property type="entry name" value="DNA ADENINE METHYLTRANSFERASE"/>
    <property type="match status" value="1"/>
</dbReference>
<keyword evidence="5" id="KW-1185">Reference proteome</keyword>
<proteinExistence type="predicted"/>
<evidence type="ECO:0000256" key="2">
    <source>
        <dbReference type="ARBA" id="ARBA00023172"/>
    </source>
</evidence>
<dbReference type="PROSITE" id="PS51898">
    <property type="entry name" value="TYR_RECOMBINASE"/>
    <property type="match status" value="1"/>
</dbReference>
<organism evidence="4 5">
    <name type="scientific">Paracraurococcus lichenis</name>
    <dbReference type="NCBI Taxonomy" id="3064888"/>
    <lineage>
        <taxon>Bacteria</taxon>
        <taxon>Pseudomonadati</taxon>
        <taxon>Pseudomonadota</taxon>
        <taxon>Alphaproteobacteria</taxon>
        <taxon>Acetobacterales</taxon>
        <taxon>Roseomonadaceae</taxon>
        <taxon>Paracraurococcus</taxon>
    </lineage>
</organism>
<dbReference type="Proteomes" id="UP001243009">
    <property type="component" value="Unassembled WGS sequence"/>
</dbReference>
<dbReference type="Pfam" id="PF00589">
    <property type="entry name" value="Phage_integrase"/>
    <property type="match status" value="1"/>
</dbReference>
<dbReference type="SUPFAM" id="SSF47823">
    <property type="entry name" value="lambda integrase-like, N-terminal domain"/>
    <property type="match status" value="1"/>
</dbReference>
<dbReference type="InterPro" id="IPR010998">
    <property type="entry name" value="Integrase_recombinase_N"/>
</dbReference>
<name>A0ABT9E838_9PROT</name>
<feature type="domain" description="Tyr recombinase" evidence="3">
    <location>
        <begin position="131"/>
        <end position="323"/>
    </location>
</feature>
<dbReference type="CDD" id="cd00799">
    <property type="entry name" value="INT_Cre_C"/>
    <property type="match status" value="1"/>
</dbReference>
<keyword evidence="1" id="KW-0238">DNA-binding</keyword>
<dbReference type="EMBL" id="JAUTWS010000046">
    <property type="protein sequence ID" value="MDO9712371.1"/>
    <property type="molecule type" value="Genomic_DNA"/>
</dbReference>
<sequence>MNDTATSPAPAAPASTALVLSDDLRARIEDGLHEARGTMAEETVRALRKGVTAFAAWCAPRGFCPLPAAPDVVAAYVDDLHDQGRKPAGIRQAVWAIGRLHTLARLDNPTEDQVVALAVKRVVRASGSRQRQAAPLGELAVARIQATTGLKLSDLRDLAMLLVARDLLARRSEVVALHVEDVEFAANGTATALIRRSKTDQAGEGVVLFLGQSTVTALRDWLNAAGIVAGPVFRPVNKGGRIGADALDPSKVAAILKRMAGRAGLDATRISGHSCRVGMAQDLVASGADTAAVQQAGRWKTPVMPARYVEHLEAGRGAVARYHQRRGD</sequence>
<dbReference type="Gene3D" id="1.10.443.10">
    <property type="entry name" value="Intergrase catalytic core"/>
    <property type="match status" value="1"/>
</dbReference>
<dbReference type="SUPFAM" id="SSF56349">
    <property type="entry name" value="DNA breaking-rejoining enzymes"/>
    <property type="match status" value="1"/>
</dbReference>
<dbReference type="PANTHER" id="PTHR34605">
    <property type="entry name" value="PHAGE_INTEGRASE DOMAIN-CONTAINING PROTEIN"/>
    <property type="match status" value="1"/>
</dbReference>
<evidence type="ECO:0000256" key="1">
    <source>
        <dbReference type="ARBA" id="ARBA00023125"/>
    </source>
</evidence>
<dbReference type="InterPro" id="IPR002104">
    <property type="entry name" value="Integrase_catalytic"/>
</dbReference>
<keyword evidence="2" id="KW-0233">DNA recombination</keyword>
<comment type="caution">
    <text evidence="4">The sequence shown here is derived from an EMBL/GenBank/DDBJ whole genome shotgun (WGS) entry which is preliminary data.</text>
</comment>
<protein>
    <submittedName>
        <fullName evidence="4">Site-specific integrase</fullName>
    </submittedName>
</protein>
<accession>A0ABT9E838</accession>
<dbReference type="InterPro" id="IPR011010">
    <property type="entry name" value="DNA_brk_join_enz"/>
</dbReference>
<dbReference type="Gene3D" id="1.10.150.130">
    <property type="match status" value="1"/>
</dbReference>